<dbReference type="SUPFAM" id="SSF49785">
    <property type="entry name" value="Galactose-binding domain-like"/>
    <property type="match status" value="1"/>
</dbReference>
<dbReference type="SUPFAM" id="SSF46626">
    <property type="entry name" value="Cytochrome c"/>
    <property type="match status" value="1"/>
</dbReference>
<dbReference type="Pfam" id="PF07587">
    <property type="entry name" value="PSD1"/>
    <property type="match status" value="2"/>
</dbReference>
<dbReference type="Pfam" id="PF07635">
    <property type="entry name" value="PSCyt1"/>
    <property type="match status" value="1"/>
</dbReference>
<dbReference type="PANTHER" id="PTHR35889:SF3">
    <property type="entry name" value="F-BOX DOMAIN-CONTAINING PROTEIN"/>
    <property type="match status" value="1"/>
</dbReference>
<reference evidence="7" key="1">
    <citation type="submission" date="2023-06" db="EMBL/GenBank/DDBJ databases">
        <title>Genomic of Agaribacillus aureum.</title>
        <authorList>
            <person name="Wang G."/>
        </authorList>
    </citation>
    <scope>NUCLEOTIDE SEQUENCE</scope>
    <source>
        <strain evidence="7">BMA12</strain>
    </source>
</reference>
<feature type="transmembrane region" description="Helical" evidence="5">
    <location>
        <begin position="20"/>
        <end position="40"/>
    </location>
</feature>
<evidence type="ECO:0000256" key="4">
    <source>
        <dbReference type="PROSITE-ProRule" id="PRU00433"/>
    </source>
</evidence>
<dbReference type="InterPro" id="IPR009056">
    <property type="entry name" value="Cyt_c-like_dom"/>
</dbReference>
<dbReference type="EMBL" id="JAUJEB010000011">
    <property type="protein sequence ID" value="MDN5216814.1"/>
    <property type="molecule type" value="Genomic_DNA"/>
</dbReference>
<dbReference type="PROSITE" id="PS51007">
    <property type="entry name" value="CYTC"/>
    <property type="match status" value="1"/>
</dbReference>
<dbReference type="PANTHER" id="PTHR35889">
    <property type="entry name" value="CYCLOINULO-OLIGOSACCHARIDE FRUCTANOTRANSFERASE-RELATED"/>
    <property type="match status" value="1"/>
</dbReference>
<dbReference type="Proteomes" id="UP001172083">
    <property type="component" value="Unassembled WGS sequence"/>
</dbReference>
<dbReference type="RefSeq" id="WP_346762151.1">
    <property type="nucleotide sequence ID" value="NZ_JAUJEB010000011.1"/>
</dbReference>
<evidence type="ECO:0000259" key="6">
    <source>
        <dbReference type="PROSITE" id="PS51007"/>
    </source>
</evidence>
<dbReference type="Pfam" id="PF09990">
    <property type="entry name" value="DUF2231"/>
    <property type="match status" value="1"/>
</dbReference>
<feature type="transmembrane region" description="Helical" evidence="5">
    <location>
        <begin position="84"/>
        <end position="103"/>
    </location>
</feature>
<proteinExistence type="predicted"/>
<name>A0ABT8LG86_9BACT</name>
<keyword evidence="8" id="KW-1185">Reference proteome</keyword>
<evidence type="ECO:0000256" key="3">
    <source>
        <dbReference type="ARBA" id="ARBA00023004"/>
    </source>
</evidence>
<dbReference type="InterPro" id="IPR011429">
    <property type="entry name" value="Cyt_c_Planctomycete-type"/>
</dbReference>
<dbReference type="InterPro" id="IPR011444">
    <property type="entry name" value="DUF1549"/>
</dbReference>
<keyword evidence="1 4" id="KW-0349">Heme</keyword>
<keyword evidence="5" id="KW-1133">Transmembrane helix</keyword>
<keyword evidence="5" id="KW-0812">Transmembrane</keyword>
<dbReference type="InterPro" id="IPR008979">
    <property type="entry name" value="Galactose-bd-like_sf"/>
</dbReference>
<dbReference type="InterPro" id="IPR036909">
    <property type="entry name" value="Cyt_c-like_dom_sf"/>
</dbReference>
<dbReference type="InterPro" id="IPR022655">
    <property type="entry name" value="DUF1553"/>
</dbReference>
<evidence type="ECO:0000256" key="5">
    <source>
        <dbReference type="SAM" id="Phobius"/>
    </source>
</evidence>
<dbReference type="Pfam" id="PF07583">
    <property type="entry name" value="PSCyt2"/>
    <property type="match status" value="1"/>
</dbReference>
<feature type="transmembrane region" description="Helical" evidence="5">
    <location>
        <begin position="52"/>
        <end position="72"/>
    </location>
</feature>
<keyword evidence="5" id="KW-0472">Membrane</keyword>
<keyword evidence="2 4" id="KW-0479">Metal-binding</keyword>
<gene>
    <name evidence="7" type="ORF">QQ020_32385</name>
</gene>
<dbReference type="Gene3D" id="2.60.120.260">
    <property type="entry name" value="Galactose-binding domain-like"/>
    <property type="match status" value="1"/>
</dbReference>
<protein>
    <submittedName>
        <fullName evidence="7">DUF1553 domain-containing protein</fullName>
    </submittedName>
</protein>
<accession>A0ABT8LG86</accession>
<keyword evidence="3 4" id="KW-0408">Iron</keyword>
<feature type="domain" description="Cytochrome c" evidence="6">
    <location>
        <begin position="181"/>
        <end position="272"/>
    </location>
</feature>
<comment type="caution">
    <text evidence="7">The sequence shown here is derived from an EMBL/GenBank/DDBJ whole genome shotgun (WGS) entry which is preliminary data.</text>
</comment>
<evidence type="ECO:0000313" key="8">
    <source>
        <dbReference type="Proteomes" id="UP001172083"/>
    </source>
</evidence>
<evidence type="ECO:0000256" key="1">
    <source>
        <dbReference type="ARBA" id="ARBA00022617"/>
    </source>
</evidence>
<sequence>MEDNAWSWILHFVGRLHPLTVHFPIGLLVVSLFLEILTIGGKRPGLRDGINWMVYLGALFAILAAVLGWLLRTFDDYSGDLVQAHQNIGIATAVLAVITALLLRNTLNGKLSNYLVYRSALATTVILLTITGHMGASLTHGEDFLTSTLPGNNSHYDSENTGVLLAELNHLDTLSEDQLDNLNLEVRAIFAHNCYQCHSENKQKGELVLENKRGVFKGGESGKVIVPGQPEESEIYRRISLSPEEDGVMPKKGKVLKENEIALVRLWIEKGAHWADKALKVFPEAPLALTKPELPESEEGVHPVDQLMLAYFDQHNIRLPETVDDKTFIRRVYMDIIGLLPQPEEIEKFVNNPETGKRSQLIDDLLGDPLNYAQHWLSFWNDLLRNDYSGTGFITGGRRQITDWLYKSLINNKPYDLMVKELINPTKESEGFIKGIKWRGVVNASQRTELQAAQNIGQSLMGMNVKCASCHNSFVSNLTLDQAYGFASVFADTVLELNRCDKPIGKMAKVNFLYTELGSVEAETLKERLLKLSEIIVKPENGRLYRTITNRIWKRLLGRGIIEPVDEMDNTPWDTTLLDWLAAEFIESGHDIKHLIKVIMTSKAYQLTASNYKDVKDIKSEKYVFRGPVVRRMSAEQFCDAVSQIIAPVYYAAAFDPGSEGLSSKRIWHRERKFDRDVLPEPGKRYFRHIFTLPQKTITSAFALISVDHSYTLYVNGQRVSEGNDWRKTDRLDVKRLLTAGENIIALEGVNEGSIPNPAGILFALKVGYEDGDATVIQSGETWKSTANQPNDTWTTLEFDDKSWEEVKNYGRKHWDKLVNFKFDTQGNGFARASLVRQHPLMKALGRPSRENVATSRDEQATLLQALELTNGNYFNKVLEEGAGLWLEQYGANSNQIAENLYQKSFGREPTRQERKVILGALGEAPDKEAVQDLFWATVLSPEFQFIY</sequence>
<evidence type="ECO:0000256" key="2">
    <source>
        <dbReference type="ARBA" id="ARBA00022723"/>
    </source>
</evidence>
<feature type="transmembrane region" description="Helical" evidence="5">
    <location>
        <begin position="115"/>
        <end position="136"/>
    </location>
</feature>
<organism evidence="7 8">
    <name type="scientific">Agaribacillus aureus</name>
    <dbReference type="NCBI Taxonomy" id="3051825"/>
    <lineage>
        <taxon>Bacteria</taxon>
        <taxon>Pseudomonadati</taxon>
        <taxon>Bacteroidota</taxon>
        <taxon>Cytophagia</taxon>
        <taxon>Cytophagales</taxon>
        <taxon>Splendidivirgaceae</taxon>
        <taxon>Agaribacillus</taxon>
    </lineage>
</organism>
<evidence type="ECO:0000313" key="7">
    <source>
        <dbReference type="EMBL" id="MDN5216814.1"/>
    </source>
</evidence>
<dbReference type="InterPro" id="IPR019251">
    <property type="entry name" value="DUF2231_TM"/>
</dbReference>